<dbReference type="EMBL" id="CP158367">
    <property type="protein sequence ID" value="XBX74290.1"/>
    <property type="molecule type" value="Genomic_DNA"/>
</dbReference>
<keyword evidence="2 5" id="KW-0378">Hydrolase</keyword>
<dbReference type="Pfam" id="PF00232">
    <property type="entry name" value="Glyco_hydro_1"/>
    <property type="match status" value="1"/>
</dbReference>
<organism evidence="5">
    <name type="scientific">Proteinivorax tanatarense</name>
    <dbReference type="NCBI Taxonomy" id="1260629"/>
    <lineage>
        <taxon>Bacteria</taxon>
        <taxon>Bacillati</taxon>
        <taxon>Bacillota</taxon>
        <taxon>Clostridia</taxon>
        <taxon>Eubacteriales</taxon>
        <taxon>Proteinivoracaceae</taxon>
        <taxon>Proteinivorax</taxon>
    </lineage>
</organism>
<comment type="similarity">
    <text evidence="1 4">Belongs to the glycosyl hydrolase 1 family.</text>
</comment>
<dbReference type="PANTHER" id="PTHR10353:SF139">
    <property type="entry name" value="6-PHOSPHO-BETA-GLUCOSIDASE GMUD"/>
    <property type="match status" value="1"/>
</dbReference>
<dbReference type="InterPro" id="IPR017853">
    <property type="entry name" value="GH"/>
</dbReference>
<gene>
    <name evidence="5" type="ORF">PRVXT_002321</name>
</gene>
<dbReference type="SUPFAM" id="SSF51445">
    <property type="entry name" value="(Trans)glycosidases"/>
    <property type="match status" value="1"/>
</dbReference>
<protein>
    <submittedName>
        <fullName evidence="5">Glycoside hydrolase family 1 protein</fullName>
        <ecNumber evidence="5">3.2.1.-</ecNumber>
    </submittedName>
</protein>
<reference evidence="5" key="2">
    <citation type="submission" date="2024-06" db="EMBL/GenBank/DDBJ databases">
        <authorList>
            <person name="Petrova K.O."/>
            <person name="Toshchakov S.V."/>
            <person name="Boltjanskaja Y.V."/>
            <person name="Kevbrin V."/>
        </authorList>
    </citation>
    <scope>NUCLEOTIDE SEQUENCE</scope>
    <source>
        <strain evidence="5">Z-910T</strain>
    </source>
</reference>
<evidence type="ECO:0000313" key="5">
    <source>
        <dbReference type="EMBL" id="XBX74290.1"/>
    </source>
</evidence>
<evidence type="ECO:0000256" key="4">
    <source>
        <dbReference type="RuleBase" id="RU003690"/>
    </source>
</evidence>
<sequence length="461" mass="54262">MTKEFPKGFLWGAAASAQQLEGASSEAKKAKTVWDYWYAKEPDKFYQKRGPEHTSNFYYRYKEDIVLMKNVGFNSFRTSISWARLIPDGKKVNKEAVSFYRDLFERLNKEGIKPIANLFHFDMPLRLHKIGGWENKEVLEEFYYYAKVAFETFGDLVFDWVTFNEPIVPIEMGYLNDKHLPGIWDMERAMQAGFNTMVAHKKAVKAFKEANIEGGKIGIILNLTPSYPKGENVEDIRAAEIADAFFNKSFLDPAVLGRYPRVIRDVLKTEGIKVNYSQEELDLIKNYKVDFLGVNYYQPRRVQKGDSKSNFKQGFEKYFRSYKWPKAKMNPHRGWEIYEKGIYDIAINLRDCYSNIPWFVAENGMGVEGEEKFIKNGMVMDDYRIEFMSEHLTWLHKAIQEGSNCFGYHVWTFIDNWSWLNEYKNRYGLYRVDLLNQKRTIKKSGRWFYNLATTNKLIENN</sequence>
<evidence type="ECO:0000256" key="3">
    <source>
        <dbReference type="ARBA" id="ARBA00023295"/>
    </source>
</evidence>
<keyword evidence="3 5" id="KW-0326">Glycosidase</keyword>
<dbReference type="FunFam" id="3.20.20.80:FF:000004">
    <property type="entry name" value="Beta-glucosidase 6-phospho-beta-glucosidase"/>
    <property type="match status" value="1"/>
</dbReference>
<reference evidence="5" key="1">
    <citation type="journal article" date="2013" name="Extremophiles">
        <title>Proteinivorax tanatarense gen. nov., sp. nov., an anaerobic, haloalkaliphilic, proteolytic bacterium isolated from a decaying algal bloom, and proposal of Proteinivoraceae fam. nov.</title>
        <authorList>
            <person name="Kevbrin V."/>
            <person name="Boltyanskaya Y."/>
            <person name="Zhilina T."/>
            <person name="Kolganova T."/>
            <person name="Lavrentjeva E."/>
            <person name="Kuznetsov B."/>
        </authorList>
    </citation>
    <scope>NUCLEOTIDE SEQUENCE</scope>
    <source>
        <strain evidence="5">Z-910T</strain>
    </source>
</reference>
<dbReference type="GO" id="GO:0016052">
    <property type="term" value="P:carbohydrate catabolic process"/>
    <property type="evidence" value="ECO:0007669"/>
    <property type="project" value="TreeGrafter"/>
</dbReference>
<name>A0AAU7VJJ8_9FIRM</name>
<dbReference type="AlphaFoldDB" id="A0AAU7VJJ8"/>
<dbReference type="PRINTS" id="PR00131">
    <property type="entry name" value="GLHYDRLASE1"/>
</dbReference>
<dbReference type="GO" id="GO:0005829">
    <property type="term" value="C:cytosol"/>
    <property type="evidence" value="ECO:0007669"/>
    <property type="project" value="TreeGrafter"/>
</dbReference>
<accession>A0AAU7VJJ8</accession>
<dbReference type="GO" id="GO:0008422">
    <property type="term" value="F:beta-glucosidase activity"/>
    <property type="evidence" value="ECO:0007669"/>
    <property type="project" value="TreeGrafter"/>
</dbReference>
<dbReference type="Gene3D" id="3.20.20.80">
    <property type="entry name" value="Glycosidases"/>
    <property type="match status" value="1"/>
</dbReference>
<dbReference type="RefSeq" id="WP_350343044.1">
    <property type="nucleotide sequence ID" value="NZ_CP158367.1"/>
</dbReference>
<dbReference type="PANTHER" id="PTHR10353">
    <property type="entry name" value="GLYCOSYL HYDROLASE"/>
    <property type="match status" value="1"/>
</dbReference>
<proteinExistence type="inferred from homology"/>
<dbReference type="EC" id="3.2.1.-" evidence="5"/>
<evidence type="ECO:0000256" key="2">
    <source>
        <dbReference type="ARBA" id="ARBA00022801"/>
    </source>
</evidence>
<dbReference type="InterPro" id="IPR001360">
    <property type="entry name" value="Glyco_hydro_1"/>
</dbReference>
<evidence type="ECO:0000256" key="1">
    <source>
        <dbReference type="ARBA" id="ARBA00010838"/>
    </source>
</evidence>